<evidence type="ECO:0000313" key="4">
    <source>
        <dbReference type="Proteomes" id="UP001202831"/>
    </source>
</evidence>
<organism evidence="3 4">
    <name type="scientific">Shewanella corallii</name>
    <dbReference type="NCBI Taxonomy" id="560080"/>
    <lineage>
        <taxon>Bacteria</taxon>
        <taxon>Pseudomonadati</taxon>
        <taxon>Pseudomonadota</taxon>
        <taxon>Gammaproteobacteria</taxon>
        <taxon>Alteromonadales</taxon>
        <taxon>Shewanellaceae</taxon>
        <taxon>Shewanella</taxon>
    </lineage>
</organism>
<dbReference type="Proteomes" id="UP001202831">
    <property type="component" value="Unassembled WGS sequence"/>
</dbReference>
<proteinExistence type="predicted"/>
<reference evidence="3 4" key="1">
    <citation type="submission" date="2022-01" db="EMBL/GenBank/DDBJ databases">
        <title>Whole genome-based taxonomy of the Shewanellaceae.</title>
        <authorList>
            <person name="Martin-Rodriguez A.J."/>
        </authorList>
    </citation>
    <scope>NUCLEOTIDE SEQUENCE [LARGE SCALE GENOMIC DNA]</scope>
    <source>
        <strain evidence="3 4">DSM 21332</strain>
    </source>
</reference>
<comment type="caution">
    <text evidence="3">The sequence shown here is derived from an EMBL/GenBank/DDBJ whole genome shotgun (WGS) entry which is preliminary data.</text>
</comment>
<evidence type="ECO:0000256" key="1">
    <source>
        <dbReference type="SAM" id="MobiDB-lite"/>
    </source>
</evidence>
<feature type="region of interest" description="Disordered" evidence="1">
    <location>
        <begin position="41"/>
        <end position="89"/>
    </location>
</feature>
<keyword evidence="4" id="KW-1185">Reference proteome</keyword>
<name>A0ABT0N9I5_9GAMM</name>
<keyword evidence="2" id="KW-0732">Signal</keyword>
<evidence type="ECO:0000256" key="2">
    <source>
        <dbReference type="SAM" id="SignalP"/>
    </source>
</evidence>
<gene>
    <name evidence="3" type="ORF">L2725_15340</name>
</gene>
<dbReference type="RefSeq" id="WP_249249728.1">
    <property type="nucleotide sequence ID" value="NZ_JAKIKT010000006.1"/>
</dbReference>
<evidence type="ECO:0000313" key="3">
    <source>
        <dbReference type="EMBL" id="MCL2915133.1"/>
    </source>
</evidence>
<feature type="signal peptide" evidence="2">
    <location>
        <begin position="1"/>
        <end position="21"/>
    </location>
</feature>
<feature type="chain" id="PRO_5045956007" evidence="2">
    <location>
        <begin position="22"/>
        <end position="150"/>
    </location>
</feature>
<feature type="compositionally biased region" description="Basic and acidic residues" evidence="1">
    <location>
        <begin position="58"/>
        <end position="73"/>
    </location>
</feature>
<dbReference type="EMBL" id="JAKIKT010000006">
    <property type="protein sequence ID" value="MCL2915133.1"/>
    <property type="molecule type" value="Genomic_DNA"/>
</dbReference>
<sequence length="150" mass="16900">MKLHLSIAGLLLALLSFHSWSKDPLPLDTVLDEHGNPIAIPKQQSALEMPAPATPSPEAHRNKSNEKQVSDKAKKSRKLSRKQQLANRTSVANDPFCRWLDQRLKQLEKAGTQKYGHHAQERKVRMQEWQCLKCGAEGPATGDHHKCQAR</sequence>
<accession>A0ABT0N9I5</accession>
<protein>
    <submittedName>
        <fullName evidence="3">Uncharacterized protein</fullName>
    </submittedName>
</protein>